<dbReference type="GO" id="GO:0030838">
    <property type="term" value="P:positive regulation of actin filament polymerization"/>
    <property type="evidence" value="ECO:0007669"/>
    <property type="project" value="TreeGrafter"/>
</dbReference>
<dbReference type="RefSeq" id="XP_041417594.1">
    <property type="nucleotide sequence ID" value="XM_041561660.1"/>
</dbReference>
<comment type="subcellular location">
    <subcellularLocation>
        <location evidence="1">Endomembrane system</location>
        <topology evidence="1">Peripheral membrane protein</topology>
    </subcellularLocation>
</comment>
<gene>
    <name evidence="7" type="primary">cdc42ep1.S</name>
    <name evidence="5" type="ORF">XELAEV_18025715mg</name>
</gene>
<dbReference type="GO" id="GO:0031267">
    <property type="term" value="F:small GTPase binding"/>
    <property type="evidence" value="ECO:0007669"/>
    <property type="project" value="TreeGrafter"/>
</dbReference>
<dbReference type="CTD" id="100137624"/>
<dbReference type="Pfam" id="PF00786">
    <property type="entry name" value="PBD"/>
    <property type="match status" value="1"/>
</dbReference>
<organism evidence="5 6">
    <name type="scientific">Xenopus laevis</name>
    <name type="common">African clawed frog</name>
    <dbReference type="NCBI Taxonomy" id="8355"/>
    <lineage>
        <taxon>Eukaryota</taxon>
        <taxon>Metazoa</taxon>
        <taxon>Chordata</taxon>
        <taxon>Craniata</taxon>
        <taxon>Vertebrata</taxon>
        <taxon>Euteleostomi</taxon>
        <taxon>Amphibia</taxon>
        <taxon>Batrachia</taxon>
        <taxon>Anura</taxon>
        <taxon>Pipoidea</taxon>
        <taxon>Pipidae</taxon>
        <taxon>Xenopodinae</taxon>
        <taxon>Xenopus</taxon>
        <taxon>Xenopus</taxon>
    </lineage>
</organism>
<feature type="domain" description="CRIB" evidence="4">
    <location>
        <begin position="28"/>
        <end position="42"/>
    </location>
</feature>
<protein>
    <recommendedName>
        <fullName evidence="4">CRIB domain-containing protein</fullName>
    </recommendedName>
</protein>
<evidence type="ECO:0000256" key="3">
    <source>
        <dbReference type="SAM" id="MobiDB-lite"/>
    </source>
</evidence>
<feature type="region of interest" description="Disordered" evidence="3">
    <location>
        <begin position="223"/>
        <end position="261"/>
    </location>
</feature>
<dbReference type="GO" id="GO:0008360">
    <property type="term" value="P:regulation of cell shape"/>
    <property type="evidence" value="ECO:0007669"/>
    <property type="project" value="TreeGrafter"/>
</dbReference>
<proteinExistence type="inferred from homology"/>
<feature type="compositionally biased region" description="Low complexity" evidence="3">
    <location>
        <begin position="240"/>
        <end position="255"/>
    </location>
</feature>
<sequence length="324" mass="36285">MNLGNLPVIKTLVSRSRRERVTLKPEMISPPMGDFRHIMHVGRKGEVFGDTSFLTQLQERRRHHRLNYITKKLRKAGWMPPQSPGNRGRVDSPINPPPNVSPIIKNAVSLPQLTKYGWDHERKQDRDKIWNCLSEPNSPYGLESGLYTLPRQSGSQMLDTSSEKFDEDWTSLALTDGEDCSTCTVPVELSGSLWRCDSMQSFTMDFGPSLMSEVLEGMSFSNTSQAKGAHGGDSNGPNEQSILQTSSNTSSLNTTIDDDAECEPFNMHSDVQQIKVPTSWDHVNIKEEMELDIEVDSGITESEQSSRCLTTELWDSGDGSEIEM</sequence>
<dbReference type="Proteomes" id="UP000694892">
    <property type="component" value="Chromosome 4S"/>
</dbReference>
<dbReference type="KEGG" id="xla:100137624"/>
<dbReference type="InterPro" id="IPR051296">
    <property type="entry name" value="Cdc42_Effector_BORG/CEP"/>
</dbReference>
<comment type="similarity">
    <text evidence="2">Belongs to the BORG/CEP family.</text>
</comment>
<evidence type="ECO:0000256" key="2">
    <source>
        <dbReference type="ARBA" id="ARBA00010770"/>
    </source>
</evidence>
<dbReference type="SMART" id="SM00285">
    <property type="entry name" value="PBD"/>
    <property type="match status" value="1"/>
</dbReference>
<dbReference type="AlphaFoldDB" id="A0A974HMM1"/>
<dbReference type="InterPro" id="IPR000095">
    <property type="entry name" value="CRIB_dom"/>
</dbReference>
<name>A0A974HMM1_XENLA</name>
<feature type="region of interest" description="Disordered" evidence="3">
    <location>
        <begin position="76"/>
        <end position="95"/>
    </location>
</feature>
<dbReference type="InterPro" id="IPR029273">
    <property type="entry name" value="Cdc42_effect-like"/>
</dbReference>
<dbReference type="GO" id="GO:0005737">
    <property type="term" value="C:cytoplasm"/>
    <property type="evidence" value="ECO:0007669"/>
    <property type="project" value="TreeGrafter"/>
</dbReference>
<dbReference type="Xenbase" id="XB-GENE-1034888">
    <property type="gene designation" value="cdc42ep1.S"/>
</dbReference>
<dbReference type="GO" id="GO:0005886">
    <property type="term" value="C:plasma membrane"/>
    <property type="evidence" value="ECO:0007669"/>
    <property type="project" value="TreeGrafter"/>
</dbReference>
<dbReference type="GO" id="GO:0012505">
    <property type="term" value="C:endomembrane system"/>
    <property type="evidence" value="ECO:0007669"/>
    <property type="project" value="UniProtKB-SubCell"/>
</dbReference>
<dbReference type="Pfam" id="PF14957">
    <property type="entry name" value="BORG_CEP"/>
    <property type="match status" value="1"/>
</dbReference>
<dbReference type="RefSeq" id="XP_018114780.1">
    <property type="nucleotide sequence ID" value="XM_018259291.2"/>
</dbReference>
<evidence type="ECO:0000259" key="4">
    <source>
        <dbReference type="PROSITE" id="PS50108"/>
    </source>
</evidence>
<evidence type="ECO:0000313" key="7">
    <source>
        <dbReference type="Xenbase" id="XB-GENE-1034888"/>
    </source>
</evidence>
<dbReference type="AGR" id="Xenbase:XB-GENE-1034888"/>
<dbReference type="GO" id="GO:0031274">
    <property type="term" value="P:positive regulation of pseudopodium assembly"/>
    <property type="evidence" value="ECO:0007669"/>
    <property type="project" value="TreeGrafter"/>
</dbReference>
<dbReference type="EMBL" id="CM004473">
    <property type="protein sequence ID" value="OCT83178.1"/>
    <property type="molecule type" value="Genomic_DNA"/>
</dbReference>
<dbReference type="OrthoDB" id="9887345at2759"/>
<dbReference type="GO" id="GO:0007266">
    <property type="term" value="P:Rho protein signal transduction"/>
    <property type="evidence" value="ECO:0007669"/>
    <property type="project" value="TreeGrafter"/>
</dbReference>
<accession>A0A974HMM1</accession>
<dbReference type="GO" id="GO:0005856">
    <property type="term" value="C:cytoskeleton"/>
    <property type="evidence" value="ECO:0007669"/>
    <property type="project" value="TreeGrafter"/>
</dbReference>
<reference evidence="6" key="1">
    <citation type="journal article" date="2016" name="Nature">
        <title>Genome evolution in the allotetraploid frog Xenopus laevis.</title>
        <authorList>
            <person name="Session A.M."/>
            <person name="Uno Y."/>
            <person name="Kwon T."/>
            <person name="Chapman J.A."/>
            <person name="Toyoda A."/>
            <person name="Takahashi S."/>
            <person name="Fukui A."/>
            <person name="Hikosaka A."/>
            <person name="Suzuki A."/>
            <person name="Kondo M."/>
            <person name="van Heeringen S.J."/>
            <person name="Quigley I."/>
            <person name="Heinz S."/>
            <person name="Ogino H."/>
            <person name="Ochi H."/>
            <person name="Hellsten U."/>
            <person name="Lyons J.B."/>
            <person name="Simakov O."/>
            <person name="Putnam N."/>
            <person name="Stites J."/>
            <person name="Kuroki Y."/>
            <person name="Tanaka T."/>
            <person name="Michiue T."/>
            <person name="Watanabe M."/>
            <person name="Bogdanovic O."/>
            <person name="Lister R."/>
            <person name="Georgiou G."/>
            <person name="Paranjpe S.S."/>
            <person name="van Kruijsbergen I."/>
            <person name="Shu S."/>
            <person name="Carlson J."/>
            <person name="Kinoshita T."/>
            <person name="Ohta Y."/>
            <person name="Mawaribuchi S."/>
            <person name="Jenkins J."/>
            <person name="Grimwood J."/>
            <person name="Schmutz J."/>
            <person name="Mitros T."/>
            <person name="Mozaffari S.V."/>
            <person name="Suzuki Y."/>
            <person name="Haramoto Y."/>
            <person name="Yamamoto T.S."/>
            <person name="Takagi C."/>
            <person name="Heald R."/>
            <person name="Miller K."/>
            <person name="Haudenschild C."/>
            <person name="Kitzman J."/>
            <person name="Nakayama T."/>
            <person name="Izutsu Y."/>
            <person name="Robert J."/>
            <person name="Fortriede J."/>
            <person name="Burns K."/>
            <person name="Lotay V."/>
            <person name="Karimi K."/>
            <person name="Yasuoka Y."/>
            <person name="Dichmann D.S."/>
            <person name="Flajnik M.F."/>
            <person name="Houston D.W."/>
            <person name="Shendure J."/>
            <person name="DuPasquier L."/>
            <person name="Vize P.D."/>
            <person name="Zorn A.M."/>
            <person name="Ito M."/>
            <person name="Marcotte E.M."/>
            <person name="Wallingford J.B."/>
            <person name="Ito Y."/>
            <person name="Asashima M."/>
            <person name="Ueno N."/>
            <person name="Matsuda Y."/>
            <person name="Veenstra G.J."/>
            <person name="Fujiyama A."/>
            <person name="Harland R.M."/>
            <person name="Taira M."/>
            <person name="Rokhsar D.S."/>
        </authorList>
    </citation>
    <scope>NUCLEOTIDE SEQUENCE [LARGE SCALE GENOMIC DNA]</scope>
    <source>
        <strain evidence="6">J</strain>
    </source>
</reference>
<evidence type="ECO:0000313" key="5">
    <source>
        <dbReference type="EMBL" id="OCT83178.1"/>
    </source>
</evidence>
<dbReference type="PANTHER" id="PTHR15344:SF7">
    <property type="entry name" value="CDC42 EFFECTOR PROTEIN 1"/>
    <property type="match status" value="1"/>
</dbReference>
<evidence type="ECO:0000313" key="6">
    <source>
        <dbReference type="Proteomes" id="UP000694892"/>
    </source>
</evidence>
<dbReference type="PANTHER" id="PTHR15344">
    <property type="entry name" value="CDC42 EFFECTOR PROTEIN BORG"/>
    <property type="match status" value="1"/>
</dbReference>
<dbReference type="GeneID" id="100137624"/>
<dbReference type="PROSITE" id="PS50108">
    <property type="entry name" value="CRIB"/>
    <property type="match status" value="1"/>
</dbReference>
<evidence type="ECO:0000256" key="1">
    <source>
        <dbReference type="ARBA" id="ARBA00004184"/>
    </source>
</evidence>